<feature type="DNA-binding region" description="H-T-H motif" evidence="4">
    <location>
        <begin position="30"/>
        <end position="49"/>
    </location>
</feature>
<dbReference type="PANTHER" id="PTHR47506">
    <property type="entry name" value="TRANSCRIPTIONAL REGULATORY PROTEIN"/>
    <property type="match status" value="1"/>
</dbReference>
<dbReference type="SUPFAM" id="SSF46689">
    <property type="entry name" value="Homeodomain-like"/>
    <property type="match status" value="1"/>
</dbReference>
<evidence type="ECO:0000313" key="6">
    <source>
        <dbReference type="EMBL" id="XDV69418.1"/>
    </source>
</evidence>
<evidence type="ECO:0000256" key="1">
    <source>
        <dbReference type="ARBA" id="ARBA00023015"/>
    </source>
</evidence>
<dbReference type="GO" id="GO:0003677">
    <property type="term" value="F:DNA binding"/>
    <property type="evidence" value="ECO:0007669"/>
    <property type="project" value="UniProtKB-UniRule"/>
</dbReference>
<gene>
    <name evidence="6" type="ORF">AB5J51_41580</name>
</gene>
<keyword evidence="2 4" id="KW-0238">DNA-binding</keyword>
<dbReference type="PROSITE" id="PS50977">
    <property type="entry name" value="HTH_TETR_2"/>
    <property type="match status" value="1"/>
</dbReference>
<dbReference type="InterPro" id="IPR009057">
    <property type="entry name" value="Homeodomain-like_sf"/>
</dbReference>
<name>A0AB39YHI5_9ACTN</name>
<keyword evidence="6" id="KW-0614">Plasmid</keyword>
<reference evidence="6" key="1">
    <citation type="submission" date="2024-08" db="EMBL/GenBank/DDBJ databases">
        <authorList>
            <person name="Yu S.T."/>
        </authorList>
    </citation>
    <scope>NUCLEOTIDE SEQUENCE</scope>
    <source>
        <strain evidence="6">R33</strain>
        <plasmid evidence="6">unnamed1</plasmid>
    </source>
</reference>
<dbReference type="PANTHER" id="PTHR47506:SF6">
    <property type="entry name" value="HTH-TYPE TRANSCRIPTIONAL REPRESSOR NEMR"/>
    <property type="match status" value="1"/>
</dbReference>
<protein>
    <submittedName>
        <fullName evidence="6">TetR/AcrR family transcriptional regulator</fullName>
    </submittedName>
</protein>
<geneLocation type="plasmid" evidence="6">
    <name>unnamed1</name>
</geneLocation>
<feature type="domain" description="HTH tetR-type" evidence="5">
    <location>
        <begin position="7"/>
        <end position="67"/>
    </location>
</feature>
<proteinExistence type="predicted"/>
<dbReference type="EMBL" id="CP165728">
    <property type="protein sequence ID" value="XDV69418.1"/>
    <property type="molecule type" value="Genomic_DNA"/>
</dbReference>
<organism evidence="6">
    <name type="scientific">Streptomyces sp. R33</name>
    <dbReference type="NCBI Taxonomy" id="3238629"/>
    <lineage>
        <taxon>Bacteria</taxon>
        <taxon>Bacillati</taxon>
        <taxon>Actinomycetota</taxon>
        <taxon>Actinomycetes</taxon>
        <taxon>Kitasatosporales</taxon>
        <taxon>Streptomycetaceae</taxon>
        <taxon>Streptomyces</taxon>
    </lineage>
</organism>
<dbReference type="Gene3D" id="1.10.357.10">
    <property type="entry name" value="Tetracycline Repressor, domain 2"/>
    <property type="match status" value="1"/>
</dbReference>
<dbReference type="Pfam" id="PF00440">
    <property type="entry name" value="TetR_N"/>
    <property type="match status" value="1"/>
</dbReference>
<dbReference type="AlphaFoldDB" id="A0AB39YHI5"/>
<dbReference type="RefSeq" id="WP_369780589.1">
    <property type="nucleotide sequence ID" value="NZ_CP165728.1"/>
</dbReference>
<keyword evidence="3" id="KW-0804">Transcription</keyword>
<evidence type="ECO:0000256" key="2">
    <source>
        <dbReference type="ARBA" id="ARBA00023125"/>
    </source>
</evidence>
<keyword evidence="1" id="KW-0805">Transcription regulation</keyword>
<accession>A0AB39YHI5</accession>
<dbReference type="InterPro" id="IPR001647">
    <property type="entry name" value="HTH_TetR"/>
</dbReference>
<evidence type="ECO:0000256" key="3">
    <source>
        <dbReference type="ARBA" id="ARBA00023163"/>
    </source>
</evidence>
<evidence type="ECO:0000259" key="5">
    <source>
        <dbReference type="PROSITE" id="PS50977"/>
    </source>
</evidence>
<evidence type="ECO:0000256" key="4">
    <source>
        <dbReference type="PROSITE-ProRule" id="PRU00335"/>
    </source>
</evidence>
<sequence>MQRMTGADRRKQILGIASEEFARTGFYGTSVEVIARAADISNPYVFRLFGTKRGLFIAVVEAMFDEIVENFNRAAAELGGTDALIAMGEMYRTLVREDRTFLLIQLHGFAACDDPEIRAAVQTGFGRMWHAVQSRSGADDVTVKQFLSLGMMLNDMAAMDLWNLNEPWAEACVAVLPVENWSP</sequence>